<name>B0SNA6_LEPBP</name>
<dbReference type="AlphaFoldDB" id="B0SNA6"/>
<reference evidence="4 5" key="1">
    <citation type="journal article" date="2008" name="PLoS ONE">
        <title>Genome sequence of the saprophyte Leptospira biflexa provides insights into the evolution of Leptospira and the pathogenesis of leptospirosis.</title>
        <authorList>
            <person name="Picardeau M."/>
            <person name="Bulach D.M."/>
            <person name="Bouchier C."/>
            <person name="Zuerner R.L."/>
            <person name="Zidane N."/>
            <person name="Wilson P.J."/>
            <person name="Creno S."/>
            <person name="Kuczek E.S."/>
            <person name="Bommezzadri S."/>
            <person name="Davis J.C."/>
            <person name="McGrath A."/>
            <person name="Johnson M.J."/>
            <person name="Boursaux-Eude C."/>
            <person name="Seemann T."/>
            <person name="Rouy Z."/>
            <person name="Coppel R.L."/>
            <person name="Rood J.I."/>
            <person name="Lajus A."/>
            <person name="Davies J.K."/>
            <person name="Medigue C."/>
            <person name="Adler B."/>
        </authorList>
    </citation>
    <scope>NUCLEOTIDE SEQUENCE [LARGE SCALE GENOMIC DNA]</scope>
    <source>
        <strain evidence="5">Patoc 1 / ATCC 23582 / Paris</strain>
    </source>
</reference>
<keyword evidence="2" id="KW-1015">Disulfide bond</keyword>
<dbReference type="InterPro" id="IPR013320">
    <property type="entry name" value="ConA-like_dom_sf"/>
</dbReference>
<accession>B0SNA6</accession>
<dbReference type="KEGG" id="lbi:LEPBI_I2796"/>
<dbReference type="Pfam" id="PF13385">
    <property type="entry name" value="Laminin_G_3"/>
    <property type="match status" value="2"/>
</dbReference>
<sequence>MKNLMVLFVPFLFYTCSIPTLSRSPLDYFAFLRIVSGPQFTGHNIGGAVSGLLPGTSVTLTNVNDSITVSSDGNFSFPTKLSTGQSYNVSLTTNGVGLTCSIANAQGVVQNSHITNVSVTCGIGPGFYEVGVNVSGLSGAISVQNNATETLNFSANGLQKFTTIQPSGTNYAITISSQPVGTVCSFDNPSLSFGTVTTANVTIFITCVTGYIVSGNLYSTTGANLGPNLINRRTAVKTLAGSFPTNTPSGAGAVFGGAVPSATASAARFNSPAMLATDSNFIYVVDSTNSVIRKIDKLTGTTTILAGGNTGGGTTCPGAVTTNCLDGVGTAAQFNGIVGITTNGNNLFVLELTGNRIRIVNLATAAVSTFVGSGGGGASNNTSGILATFTNPSWITIHNGMIYVVDRGNCLIRSVNPVTTAVSTLAGGPGFCSFANHPIGTNARFVSPIGIVGLGSYLYVTDVGLGGGYKIRRIDLTGTNAVDTIAGDGVQASTDGFGTSAQFNDPHGITTDGTNLFISEWLGHRIRHLDISTNKVTTLVGSSPGYADNATGNGLFQFPGFITSDGQKVYISDQANHSIRFLEPAEILHYSFDGSANDSIGTNHGTIIGSPILKSDENGVINGAYEFNGLSDSINSSGLLSQKTDDITFSAWVLSYANNSNQFILYNGLGGVDGYGLKIDSTGSLQIGLGAVDGPSTTMKMPLNRWTHVAVRRLSSNWQIFINGVPDAAVFATNPTQPPLSATFKIGDAGNALFFRGKISRVQFFDGALDNDAIQKLAIQVPSGLISYYPFNGSGKDYGNFLNDLTNNFAVGAADRNGFPNTAYSFNGTNSYFQKLNPNGLPIGVSSRTLCAWFKTPTNIGQYILSFGTAINSTGNGLVVNSPILGMFGWNDDANVIPPHEEFTNQWIHLCGVYDGMSQIADVYENGTLRISLSKSSWLTGVSGSLDIGRLITATGYFSGLIDDVRIYDRPLSVSEIRAISGPYPTQVSSWSQTLASSSLKFFLMPESAIQGPGGCIGGTNCVTYWLDRSGNNFHVSQAGASAQPVYNPTGIGGFPGVRFYETNATYLSASCVPELISTSNTIFAMFNDVGMVGNDGIFHNGKKLLYLTDNGPNNTLSLFDIQINNVKLATTTDYGGVGENILMSLDFNGTTGNIFKNGSVVSSSSIPGTAYDCMTYDMSIGRYVWSSGTYPNNGDYLDGHIGDLIYYDQVLSASDRELVQCYLSSKYKKIVGHPCP</sequence>
<dbReference type="Proteomes" id="UP000001847">
    <property type="component" value="Chromosome I"/>
</dbReference>
<feature type="domain" description="LamG-like jellyroll fold" evidence="3">
    <location>
        <begin position="846"/>
        <end position="975"/>
    </location>
</feature>
<dbReference type="BioCyc" id="LBIF456481:LEPBI_RS13745-MONOMER"/>
<dbReference type="InterPro" id="IPR011042">
    <property type="entry name" value="6-blade_b-propeller_TolB-like"/>
</dbReference>
<dbReference type="InterPro" id="IPR006558">
    <property type="entry name" value="LamG-like"/>
</dbReference>
<dbReference type="SUPFAM" id="SSF63825">
    <property type="entry name" value="YWTD domain"/>
    <property type="match status" value="2"/>
</dbReference>
<dbReference type="PANTHER" id="PTHR46388">
    <property type="entry name" value="NHL REPEAT-CONTAINING PROTEIN 2"/>
    <property type="match status" value="1"/>
</dbReference>
<dbReference type="Gene3D" id="2.60.120.200">
    <property type="match status" value="3"/>
</dbReference>
<keyword evidence="5" id="KW-1185">Reference proteome</keyword>
<dbReference type="STRING" id="456481.LEPBI_I2796"/>
<evidence type="ECO:0000259" key="3">
    <source>
        <dbReference type="SMART" id="SM00560"/>
    </source>
</evidence>
<dbReference type="PANTHER" id="PTHR46388:SF2">
    <property type="entry name" value="NHL REPEAT-CONTAINING PROTEIN 2"/>
    <property type="match status" value="1"/>
</dbReference>
<evidence type="ECO:0000256" key="2">
    <source>
        <dbReference type="ARBA" id="ARBA00023157"/>
    </source>
</evidence>
<evidence type="ECO:0000256" key="1">
    <source>
        <dbReference type="ARBA" id="ARBA00022729"/>
    </source>
</evidence>
<dbReference type="SUPFAM" id="SSF49899">
    <property type="entry name" value="Concanavalin A-like lectins/glucanases"/>
    <property type="match status" value="3"/>
</dbReference>
<organism evidence="4 5">
    <name type="scientific">Leptospira biflexa serovar Patoc (strain Patoc 1 / ATCC 23582 / Paris)</name>
    <dbReference type="NCBI Taxonomy" id="456481"/>
    <lineage>
        <taxon>Bacteria</taxon>
        <taxon>Pseudomonadati</taxon>
        <taxon>Spirochaetota</taxon>
        <taxon>Spirochaetia</taxon>
        <taxon>Leptospirales</taxon>
        <taxon>Leptospiraceae</taxon>
        <taxon>Leptospira</taxon>
    </lineage>
</organism>
<dbReference type="RefSeq" id="WP_012389733.1">
    <property type="nucleotide sequence ID" value="NC_010602.1"/>
</dbReference>
<dbReference type="OrthoDB" id="9774579at2"/>
<protein>
    <recommendedName>
        <fullName evidence="3">LamG-like jellyroll fold domain-containing protein</fullName>
    </recommendedName>
</protein>
<dbReference type="HOGENOM" id="CLU_267040_0_0_12"/>
<evidence type="ECO:0000313" key="5">
    <source>
        <dbReference type="Proteomes" id="UP000001847"/>
    </source>
</evidence>
<keyword evidence="1" id="KW-0732">Signal</keyword>
<proteinExistence type="predicted"/>
<dbReference type="SMART" id="SM00560">
    <property type="entry name" value="LamGL"/>
    <property type="match status" value="1"/>
</dbReference>
<gene>
    <name evidence="4" type="ordered locus">LEPBI_I2796</name>
</gene>
<evidence type="ECO:0000313" key="4">
    <source>
        <dbReference type="EMBL" id="ABZ98873.1"/>
    </source>
</evidence>
<dbReference type="Gene3D" id="2.120.10.30">
    <property type="entry name" value="TolB, C-terminal domain"/>
    <property type="match status" value="3"/>
</dbReference>
<dbReference type="EMBL" id="CP000786">
    <property type="protein sequence ID" value="ABZ98873.1"/>
    <property type="molecule type" value="Genomic_DNA"/>
</dbReference>